<evidence type="ECO:0000313" key="2">
    <source>
        <dbReference type="Proteomes" id="UP000011991"/>
    </source>
</evidence>
<sequence>MSSIVTVSNRDRGFARLGPETDPIYRALRNLLEARGYEHEVQGSDIWVRYANRCNGPFPNNYARIVNTFSSFEGVSGDFAWLHELDARYDGVGQTASADECRELFQKAASDPDYKFLHWLDAALMLCRREQRRDFIANDYLPAFMNRFPEGRIVFIGTNYDLDERLPLLRHGNFYQINGRQAIDDMRAHNVSSPATASALHLSGVLALDNALSVLMANLLPLRTHVIGGTMQLRVVYLFGEDNPSVIDRGPHPREEIELQKPTFFYAATIRQILPLQLTRLVVGQDGIGTGRILVTRV</sequence>
<dbReference type="RefSeq" id="WP_008698241.1">
    <property type="nucleotide sequence ID" value="NZ_ANOG01000507.1"/>
</dbReference>
<dbReference type="EMBL" id="ANOG01000507">
    <property type="protein sequence ID" value="EMI19551.1"/>
    <property type="molecule type" value="Genomic_DNA"/>
</dbReference>
<organism evidence="1 2">
    <name type="scientific">Rhodopirellula maiorica SM1</name>
    <dbReference type="NCBI Taxonomy" id="1265738"/>
    <lineage>
        <taxon>Bacteria</taxon>
        <taxon>Pseudomonadati</taxon>
        <taxon>Planctomycetota</taxon>
        <taxon>Planctomycetia</taxon>
        <taxon>Pirellulales</taxon>
        <taxon>Pirellulaceae</taxon>
        <taxon>Novipirellula</taxon>
    </lineage>
</organism>
<reference evidence="1 2" key="1">
    <citation type="journal article" date="2013" name="Mar. Genomics">
        <title>Expression of sulfatases in Rhodopirellula baltica and the diversity of sulfatases in the genus Rhodopirellula.</title>
        <authorList>
            <person name="Wegner C.E."/>
            <person name="Richter-Heitmann T."/>
            <person name="Klindworth A."/>
            <person name="Klockow C."/>
            <person name="Richter M."/>
            <person name="Achstetter T."/>
            <person name="Glockner F.O."/>
            <person name="Harder J."/>
        </authorList>
    </citation>
    <scope>NUCLEOTIDE SEQUENCE [LARGE SCALE GENOMIC DNA]</scope>
    <source>
        <strain evidence="1 2">SM1</strain>
    </source>
</reference>
<comment type="caution">
    <text evidence="1">The sequence shown here is derived from an EMBL/GenBank/DDBJ whole genome shotgun (WGS) entry which is preliminary data.</text>
</comment>
<dbReference type="PATRIC" id="fig|1265738.3.peg.3510"/>
<keyword evidence="2" id="KW-1185">Reference proteome</keyword>
<name>M5RK25_9BACT</name>
<gene>
    <name evidence="1" type="ORF">RMSM_03511</name>
</gene>
<evidence type="ECO:0000313" key="1">
    <source>
        <dbReference type="EMBL" id="EMI19551.1"/>
    </source>
</evidence>
<protein>
    <submittedName>
        <fullName evidence="1">Uncharacterized protein</fullName>
    </submittedName>
</protein>
<dbReference type="Proteomes" id="UP000011991">
    <property type="component" value="Unassembled WGS sequence"/>
</dbReference>
<accession>M5RK25</accession>
<dbReference type="OrthoDB" id="9847446at2"/>
<proteinExistence type="predicted"/>
<dbReference type="AlphaFoldDB" id="M5RK25"/>